<dbReference type="PANTHER" id="PTHR20883:SF48">
    <property type="entry name" value="ECTOINE DIOXYGENASE"/>
    <property type="match status" value="1"/>
</dbReference>
<dbReference type="SUPFAM" id="SSF51197">
    <property type="entry name" value="Clavaminate synthase-like"/>
    <property type="match status" value="1"/>
</dbReference>
<reference evidence="1 2" key="1">
    <citation type="journal article" date="2014" name="PLoS ONE">
        <title>The first complete genome sequence of the class fimbriimonadia in the phylum armatimonadetes.</title>
        <authorList>
            <person name="Hu Z.Y."/>
            <person name="Wang Y.Z."/>
            <person name="Im W.T."/>
            <person name="Wang S.Y."/>
            <person name="Zhao G.P."/>
            <person name="Zheng H.J."/>
            <person name="Quan Z.X."/>
        </authorList>
    </citation>
    <scope>NUCLEOTIDE SEQUENCE [LARGE SCALE GENOMIC DNA]</scope>
    <source>
        <strain evidence="1">Gsoil 348</strain>
    </source>
</reference>
<dbReference type="Proteomes" id="UP000027982">
    <property type="component" value="Chromosome"/>
</dbReference>
<dbReference type="GO" id="GO:0016706">
    <property type="term" value="F:2-oxoglutarate-dependent dioxygenase activity"/>
    <property type="evidence" value="ECO:0007669"/>
    <property type="project" value="UniProtKB-ARBA"/>
</dbReference>
<gene>
    <name evidence="1" type="ORF">OP10G_1664</name>
</gene>
<dbReference type="Pfam" id="PF05721">
    <property type="entry name" value="PhyH"/>
    <property type="match status" value="1"/>
</dbReference>
<dbReference type="KEGG" id="fgi:OP10G_1664"/>
<dbReference type="InterPro" id="IPR008775">
    <property type="entry name" value="Phytyl_CoA_dOase-like"/>
</dbReference>
<evidence type="ECO:0000313" key="1">
    <source>
        <dbReference type="EMBL" id="AIE85032.1"/>
    </source>
</evidence>
<proteinExistence type="predicted"/>
<dbReference type="PANTHER" id="PTHR20883">
    <property type="entry name" value="PHYTANOYL-COA DIOXYGENASE DOMAIN CONTAINING 1"/>
    <property type="match status" value="1"/>
</dbReference>
<dbReference type="EMBL" id="CP007139">
    <property type="protein sequence ID" value="AIE85032.1"/>
    <property type="molecule type" value="Genomic_DNA"/>
</dbReference>
<evidence type="ECO:0000313" key="2">
    <source>
        <dbReference type="Proteomes" id="UP000027982"/>
    </source>
</evidence>
<dbReference type="HOGENOM" id="CLU_048953_6_1_0"/>
<keyword evidence="2" id="KW-1185">Reference proteome</keyword>
<dbReference type="Gene3D" id="2.60.120.620">
    <property type="entry name" value="q2cbj1_9rhob like domain"/>
    <property type="match status" value="1"/>
</dbReference>
<dbReference type="AlphaFoldDB" id="A0A068NNQ6"/>
<organism evidence="1 2">
    <name type="scientific">Fimbriimonas ginsengisoli Gsoil 348</name>
    <dbReference type="NCBI Taxonomy" id="661478"/>
    <lineage>
        <taxon>Bacteria</taxon>
        <taxon>Bacillati</taxon>
        <taxon>Armatimonadota</taxon>
        <taxon>Fimbriimonadia</taxon>
        <taxon>Fimbriimonadales</taxon>
        <taxon>Fimbriimonadaceae</taxon>
        <taxon>Fimbriimonas</taxon>
    </lineage>
</organism>
<sequence>MVRPEYVDQYREMGYVQVPSLISADEAAALRQDMHDLAERLSRREHLDATWGSARAAVAEAKETRILHCHNVQFYSALATRLMCDPRITDHAAAFMGSENVQLHHSKMFIKPPEKGSPFPMHQDAPFFPHDRHTMMAVIVHFDDAPLEKGCLRVVPGSHKNGILEHDGDGSWHLPFDRYPIEDAVPIPAKAGDAIFFSYLTIHGSGINVSDEARTTMLIQMRDPSDPPTIVTHRSRGQGMMLRGVDPNPVSQFEGM</sequence>
<protein>
    <submittedName>
        <fullName evidence="1">Protein involved in biosynthesis of mitomycin antibiotics/polyketide fumonisin</fullName>
    </submittedName>
</protein>
<dbReference type="STRING" id="661478.OP10G_1664"/>
<dbReference type="OrthoDB" id="9791262at2"/>
<dbReference type="RefSeq" id="WP_025226370.1">
    <property type="nucleotide sequence ID" value="NZ_CP007139.1"/>
</dbReference>
<dbReference type="eggNOG" id="COG5285">
    <property type="taxonomic scope" value="Bacteria"/>
</dbReference>
<accession>A0A068NNQ6</accession>
<name>A0A068NNQ6_FIMGI</name>
<dbReference type="GO" id="GO:0005506">
    <property type="term" value="F:iron ion binding"/>
    <property type="evidence" value="ECO:0007669"/>
    <property type="project" value="UniProtKB-ARBA"/>
</dbReference>